<evidence type="ECO:0000256" key="5">
    <source>
        <dbReference type="ARBA" id="ARBA00022679"/>
    </source>
</evidence>
<comment type="catalytic activity">
    <reaction evidence="12">
        <text>a 1,2-diacyl-sn-glycero-3-phosphoethanolamine + L-serine = a 1,2-diacyl-sn-glycero-3-phospho-L-serine + ethanolamine</text>
        <dbReference type="Rhea" id="RHEA:27606"/>
        <dbReference type="ChEBI" id="CHEBI:33384"/>
        <dbReference type="ChEBI" id="CHEBI:57262"/>
        <dbReference type="ChEBI" id="CHEBI:57603"/>
        <dbReference type="ChEBI" id="CHEBI:64612"/>
        <dbReference type="EC" id="2.7.8.29"/>
    </reaction>
</comment>
<evidence type="ECO:0000256" key="4">
    <source>
        <dbReference type="ARBA" id="ARBA00008671"/>
    </source>
</evidence>
<organism evidence="15">
    <name type="scientific">Anisakis simplex</name>
    <name type="common">Herring worm</name>
    <dbReference type="NCBI Taxonomy" id="6269"/>
    <lineage>
        <taxon>Eukaryota</taxon>
        <taxon>Metazoa</taxon>
        <taxon>Ecdysozoa</taxon>
        <taxon>Nematoda</taxon>
        <taxon>Chromadorea</taxon>
        <taxon>Rhabditida</taxon>
        <taxon>Spirurina</taxon>
        <taxon>Ascaridomorpha</taxon>
        <taxon>Ascaridoidea</taxon>
        <taxon>Anisakidae</taxon>
        <taxon>Anisakis</taxon>
        <taxon>Anisakis simplex complex</taxon>
    </lineage>
</organism>
<evidence type="ECO:0000313" key="13">
    <source>
        <dbReference type="EMBL" id="VDK54963.1"/>
    </source>
</evidence>
<reference evidence="15" key="1">
    <citation type="submission" date="2017-02" db="UniProtKB">
        <authorList>
            <consortium name="WormBaseParasite"/>
        </authorList>
    </citation>
    <scope>IDENTIFICATION</scope>
</reference>
<feature type="transmembrane region" description="Helical" evidence="12">
    <location>
        <begin position="261"/>
        <end position="283"/>
    </location>
</feature>
<feature type="transmembrane region" description="Helical" evidence="12">
    <location>
        <begin position="101"/>
        <end position="121"/>
    </location>
</feature>
<accession>A0A0M3K4S9</accession>
<evidence type="ECO:0000256" key="11">
    <source>
        <dbReference type="ARBA" id="ARBA00023264"/>
    </source>
</evidence>
<dbReference type="GO" id="GO:0006659">
    <property type="term" value="P:phosphatidylserine biosynthetic process"/>
    <property type="evidence" value="ECO:0007669"/>
    <property type="project" value="UniProtKB-UniRule"/>
</dbReference>
<evidence type="ECO:0000256" key="2">
    <source>
        <dbReference type="ARBA" id="ARBA00004916"/>
    </source>
</evidence>
<feature type="transmembrane region" description="Helical" evidence="12">
    <location>
        <begin position="179"/>
        <end position="202"/>
    </location>
</feature>
<keyword evidence="10 12" id="KW-0472">Membrane</keyword>
<dbReference type="AlphaFoldDB" id="A0A0M3K4S9"/>
<comment type="subcellular location">
    <subcellularLocation>
        <location evidence="1 12">Endoplasmic reticulum membrane</location>
        <topology evidence="1 12">Multi-pass membrane protein</topology>
    </subcellularLocation>
</comment>
<keyword evidence="14" id="KW-1185">Reference proteome</keyword>
<keyword evidence="5 12" id="KW-0808">Transferase</keyword>
<evidence type="ECO:0000256" key="1">
    <source>
        <dbReference type="ARBA" id="ARBA00004477"/>
    </source>
</evidence>
<comment type="function">
    <text evidence="12">Catalyzes a base-exchange reaction in which the polar head group of phosphatidylethanolamine (PE) is replaced by L-serine.</text>
</comment>
<dbReference type="GO" id="GO:0106245">
    <property type="term" value="F:L-serine-phosphatidylethanolamine phosphatidyltransferase activity"/>
    <property type="evidence" value="ECO:0007669"/>
    <property type="project" value="UniProtKB-UniRule"/>
</dbReference>
<keyword evidence="6 12" id="KW-0812">Transmembrane</keyword>
<evidence type="ECO:0000256" key="10">
    <source>
        <dbReference type="ARBA" id="ARBA00023136"/>
    </source>
</evidence>
<keyword evidence="12" id="KW-0444">Lipid biosynthesis</keyword>
<reference evidence="13 14" key="2">
    <citation type="submission" date="2018-11" db="EMBL/GenBank/DDBJ databases">
        <authorList>
            <consortium name="Pathogen Informatics"/>
        </authorList>
    </citation>
    <scope>NUCLEOTIDE SEQUENCE [LARGE SCALE GENOMIC DNA]</scope>
</reference>
<name>A0A0M3K4S9_ANISI</name>
<dbReference type="GO" id="GO:0005789">
    <property type="term" value="C:endoplasmic reticulum membrane"/>
    <property type="evidence" value="ECO:0007669"/>
    <property type="project" value="UniProtKB-SubCell"/>
</dbReference>
<dbReference type="Pfam" id="PF03034">
    <property type="entry name" value="PSS"/>
    <property type="match status" value="1"/>
</dbReference>
<comment type="pathway">
    <text evidence="3">Lipid metabolism.</text>
</comment>
<feature type="transmembrane region" description="Helical" evidence="12">
    <location>
        <begin position="231"/>
        <end position="249"/>
    </location>
</feature>
<feature type="transmembrane region" description="Helical" evidence="12">
    <location>
        <begin position="75"/>
        <end position="95"/>
    </location>
</feature>
<keyword evidence="8 12" id="KW-1133">Transmembrane helix</keyword>
<dbReference type="PANTHER" id="PTHR15362">
    <property type="entry name" value="PHOSPHATIDYLINOSITOL SYNTHASE"/>
    <property type="match status" value="1"/>
</dbReference>
<proteinExistence type="inferred from homology"/>
<comment type="similarity">
    <text evidence="4 12">Belongs to the phosphatidyl serine synthase family.</text>
</comment>
<gene>
    <name evidence="13" type="ORF">ASIM_LOCUS15377</name>
</gene>
<dbReference type="OrthoDB" id="10265393at2759"/>
<dbReference type="PANTHER" id="PTHR15362:SF15">
    <property type="entry name" value="PHOSPHATIDYLSERINE SYNTHASE 1"/>
    <property type="match status" value="1"/>
</dbReference>
<keyword evidence="9 12" id="KW-0443">Lipid metabolism</keyword>
<dbReference type="WBParaSite" id="ASIM_0001597001-mRNA-1">
    <property type="protein sequence ID" value="ASIM_0001597001-mRNA-1"/>
    <property type="gene ID" value="ASIM_0001597001"/>
</dbReference>
<evidence type="ECO:0000256" key="9">
    <source>
        <dbReference type="ARBA" id="ARBA00023098"/>
    </source>
</evidence>
<evidence type="ECO:0000256" key="3">
    <source>
        <dbReference type="ARBA" id="ARBA00005189"/>
    </source>
</evidence>
<keyword evidence="11 12" id="KW-1208">Phospholipid metabolism</keyword>
<evidence type="ECO:0000313" key="15">
    <source>
        <dbReference type="WBParaSite" id="ASIM_0001597001-mRNA-1"/>
    </source>
</evidence>
<dbReference type="Proteomes" id="UP000267096">
    <property type="component" value="Unassembled WGS sequence"/>
</dbReference>
<comment type="caution">
    <text evidence="12">Lacks conserved residue(s) required for the propagation of feature annotation.</text>
</comment>
<dbReference type="EC" id="2.7.8.29" evidence="12"/>
<keyword evidence="12" id="KW-0594">Phospholipid biosynthesis</keyword>
<evidence type="ECO:0000256" key="7">
    <source>
        <dbReference type="ARBA" id="ARBA00022824"/>
    </source>
</evidence>
<dbReference type="EMBL" id="UYRR01032283">
    <property type="protein sequence ID" value="VDK54963.1"/>
    <property type="molecule type" value="Genomic_DNA"/>
</dbReference>
<protein>
    <recommendedName>
        <fullName evidence="12">Phosphatidylserine synthase</fullName>
        <ecNumber evidence="12">2.7.8.29</ecNumber>
    </recommendedName>
    <alternativeName>
        <fullName evidence="12">Serine-exchange enzyme</fullName>
    </alternativeName>
</protein>
<evidence type="ECO:0000256" key="6">
    <source>
        <dbReference type="ARBA" id="ARBA00022692"/>
    </source>
</evidence>
<dbReference type="UniPathway" id="UPA00948"/>
<dbReference type="InterPro" id="IPR004277">
    <property type="entry name" value="PSS"/>
</dbReference>
<keyword evidence="7 12" id="KW-0256">Endoplasmic reticulum</keyword>
<evidence type="ECO:0000313" key="14">
    <source>
        <dbReference type="Proteomes" id="UP000267096"/>
    </source>
</evidence>
<evidence type="ECO:0000256" key="8">
    <source>
        <dbReference type="ARBA" id="ARBA00022989"/>
    </source>
</evidence>
<comment type="pathway">
    <text evidence="2 12">Phospholipid metabolism; phosphatidylserine biosynthesis.</text>
</comment>
<sequence>MILQFALFQNFNDIKLVFKWLDPEGLSRDKLEEKTYAANCSDITVERIWSYMDIFVLGHFLGWAMKALLIRHSIICWYISIAWEVTEYFFAHLLPNFEECWWDAIILDILLCNGLGILLGIKVAEYLEMRMFHWESIKNIKTTRGKFKRAILQFTPESWTKVDWLSGNWLTGNWLRRIFAIYAFVMIWLYLESLECICFVTFQSDHKWCFAYRQFYLFATDPRLKRMGMQSWVYLALCALEAAVCIKFGRPMFPNVQIKMIVEWIALLFLGTLVCVWFSVWWAKRYALVTSVRKRNKLMGIYVIWIRVVRILV</sequence>
<evidence type="ECO:0000256" key="12">
    <source>
        <dbReference type="RuleBase" id="RU368094"/>
    </source>
</evidence>